<feature type="domain" description="DUF4131" evidence="8">
    <location>
        <begin position="78"/>
        <end position="238"/>
    </location>
</feature>
<keyword evidence="3 6" id="KW-0812">Transmembrane</keyword>
<evidence type="ECO:0000256" key="5">
    <source>
        <dbReference type="ARBA" id="ARBA00023136"/>
    </source>
</evidence>
<evidence type="ECO:0000256" key="2">
    <source>
        <dbReference type="ARBA" id="ARBA00022475"/>
    </source>
</evidence>
<evidence type="ECO:0000256" key="1">
    <source>
        <dbReference type="ARBA" id="ARBA00004651"/>
    </source>
</evidence>
<feature type="transmembrane region" description="Helical" evidence="6">
    <location>
        <begin position="543"/>
        <end position="560"/>
    </location>
</feature>
<dbReference type="STRING" id="290633.GOX1272"/>
<gene>
    <name evidence="9" type="ordered locus">GOX1272</name>
</gene>
<evidence type="ECO:0000256" key="4">
    <source>
        <dbReference type="ARBA" id="ARBA00022989"/>
    </source>
</evidence>
<name>Q5FRG3_GLUOX</name>
<protein>
    <submittedName>
        <fullName evidence="9">Putative DNA uptake protein</fullName>
    </submittedName>
</protein>
<feature type="transmembrane region" description="Helical" evidence="6">
    <location>
        <begin position="445"/>
        <end position="466"/>
    </location>
</feature>
<proteinExistence type="predicted"/>
<dbReference type="Pfam" id="PF03772">
    <property type="entry name" value="Competence"/>
    <property type="match status" value="1"/>
</dbReference>
<feature type="transmembrane region" description="Helical" evidence="6">
    <location>
        <begin position="565"/>
        <end position="583"/>
    </location>
</feature>
<dbReference type="Proteomes" id="UP000006375">
    <property type="component" value="Chromosome"/>
</dbReference>
<organism evidence="9 10">
    <name type="scientific">Gluconobacter oxydans (strain 621H)</name>
    <name type="common">Gluconobacter suboxydans</name>
    <dbReference type="NCBI Taxonomy" id="290633"/>
    <lineage>
        <taxon>Bacteria</taxon>
        <taxon>Pseudomonadati</taxon>
        <taxon>Pseudomonadota</taxon>
        <taxon>Alphaproteobacteria</taxon>
        <taxon>Acetobacterales</taxon>
        <taxon>Acetobacteraceae</taxon>
        <taxon>Gluconobacter</taxon>
    </lineage>
</organism>
<feature type="transmembrane region" description="Helical" evidence="6">
    <location>
        <begin position="393"/>
        <end position="425"/>
    </location>
</feature>
<evidence type="ECO:0000259" key="8">
    <source>
        <dbReference type="Pfam" id="PF13567"/>
    </source>
</evidence>
<feature type="transmembrane region" description="Helical" evidence="6">
    <location>
        <begin position="478"/>
        <end position="506"/>
    </location>
</feature>
<feature type="transmembrane region" description="Helical" evidence="6">
    <location>
        <begin position="53"/>
        <end position="71"/>
    </location>
</feature>
<evidence type="ECO:0000256" key="3">
    <source>
        <dbReference type="ARBA" id="ARBA00022692"/>
    </source>
</evidence>
<dbReference type="NCBIfam" id="TIGR00360">
    <property type="entry name" value="ComEC_N-term"/>
    <property type="match status" value="1"/>
</dbReference>
<dbReference type="PANTHER" id="PTHR30619">
    <property type="entry name" value="DNA INTERNALIZATION/COMPETENCE PROTEIN COMEC/REC2"/>
    <property type="match status" value="1"/>
</dbReference>
<keyword evidence="5 6" id="KW-0472">Membrane</keyword>
<keyword evidence="4 6" id="KW-1133">Transmembrane helix</keyword>
<feature type="transmembrane region" description="Helical" evidence="6">
    <location>
        <begin position="343"/>
        <end position="362"/>
    </location>
</feature>
<feature type="domain" description="ComEC/Rec2-related protein" evidence="7">
    <location>
        <begin position="281"/>
        <end position="564"/>
    </location>
</feature>
<accession>Q5FRG3</accession>
<dbReference type="eggNOG" id="COG0658">
    <property type="taxonomic scope" value="Bacteria"/>
</dbReference>
<feature type="transmembrane region" description="Helical" evidence="6">
    <location>
        <begin position="302"/>
        <end position="331"/>
    </location>
</feature>
<keyword evidence="2" id="KW-1003">Cell membrane</keyword>
<comment type="subcellular location">
    <subcellularLocation>
        <location evidence="1">Cell membrane</location>
        <topology evidence="1">Multi-pass membrane protein</topology>
    </subcellularLocation>
</comment>
<dbReference type="AlphaFoldDB" id="Q5FRG3"/>
<dbReference type="InterPro" id="IPR004477">
    <property type="entry name" value="ComEC_N"/>
</dbReference>
<dbReference type="Pfam" id="PF13567">
    <property type="entry name" value="DUF4131"/>
    <property type="match status" value="1"/>
</dbReference>
<dbReference type="InterPro" id="IPR052159">
    <property type="entry name" value="Competence_DNA_uptake"/>
</dbReference>
<dbReference type="EMBL" id="CP000009">
    <property type="protein sequence ID" value="AAW61033.1"/>
    <property type="molecule type" value="Genomic_DNA"/>
</dbReference>
<reference evidence="9 10" key="1">
    <citation type="journal article" date="2005" name="Nat. Biotechnol.">
        <title>Complete genome sequence of the acetic acid bacterium Gluconobacter oxydans.</title>
        <authorList>
            <person name="Prust C."/>
            <person name="Hoffmeister M."/>
            <person name="Liesegang H."/>
            <person name="Wiezer A."/>
            <person name="Fricke W.F."/>
            <person name="Ehrenreich A."/>
            <person name="Gottschalk G."/>
            <person name="Deppenmeier U."/>
        </authorList>
    </citation>
    <scope>NUCLEOTIDE SEQUENCE [LARGE SCALE GENOMIC DNA]</scope>
    <source>
        <strain evidence="9 10">621H</strain>
    </source>
</reference>
<evidence type="ECO:0000259" key="7">
    <source>
        <dbReference type="Pfam" id="PF03772"/>
    </source>
</evidence>
<evidence type="ECO:0000313" key="9">
    <source>
        <dbReference type="EMBL" id="AAW61033.1"/>
    </source>
</evidence>
<evidence type="ECO:0000313" key="10">
    <source>
        <dbReference type="Proteomes" id="UP000006375"/>
    </source>
</evidence>
<sequence length="742" mass="79180">MEKSVTVLSVKTEPLSVPDLDLRELLARVESPDPVLTPPPAIIQAFLDQGRQMICWLPVAVGLGAILYLVLPFEPSVLCVVLITVLPILTGAACFWWGWQQLFPRLLGFALLSAAIGFGDLAFQARMQPPMPALPTHATVLTGRVQSLEILPPRNDDEDDGHRVTLADAVFETPVDAGMAPLRRTLHIRLRDDDDLLPEPGSTIRLRTMLRAPPPPSWPGGRDLQREAWFSGLAGSGYALGPASLSGAPSHQSWLESLRETVALRANAALSDQTAAIAATLLAGEAGSIDQHTRETFSASGLAHLLAVAGLHLGLVMAAVIVTLRCGLAAIEYVALRWPCRQIAAVAGLLAGAGYVMLTGAHLPSLRALGMASIVTLAIVSGRRVLSMRSLSIVALLILLVSPVSVVDVSFQMSFAAVMGLIAGYGALREPLMRLRGEGEWYRVVASHCAALVLTSLMAGLATLPVSMAHFGALQPWFVLANLVAVPLAAVWIMPVGLLALVAMPFHAEAPFLKLMGMGIRIVQTLAERVAAFPMAHQPVPAMPGWGLLLVMLGLCFLCLWKGRVCLAGLLPIAVGLASIWLAPKPDVLVSPDAGLMAVRRQGVLLVGSHSSLQRRTLEDWQQALALPTAPLPSDCLSGPCRMSLGAQTVLLRVRDASDGNTLPTMEQCEGVSLFISASPARKGCPDVPSIDRFSVWRDGAYSVFAGDPLKVVSDRSWRGNRLWVPPVGWHGMPNLPLAQSE</sequence>
<dbReference type="GO" id="GO:0005886">
    <property type="term" value="C:plasma membrane"/>
    <property type="evidence" value="ECO:0007669"/>
    <property type="project" value="UniProtKB-SubCell"/>
</dbReference>
<feature type="transmembrane region" description="Helical" evidence="6">
    <location>
        <begin position="77"/>
        <end position="99"/>
    </location>
</feature>
<dbReference type="KEGG" id="gox:GOX1272"/>
<dbReference type="PANTHER" id="PTHR30619:SF1">
    <property type="entry name" value="RECOMBINATION PROTEIN 2"/>
    <property type="match status" value="1"/>
</dbReference>
<keyword evidence="10" id="KW-1185">Reference proteome</keyword>
<dbReference type="InterPro" id="IPR025405">
    <property type="entry name" value="DUF4131"/>
</dbReference>
<dbReference type="HOGENOM" id="CLU_011826_1_0_5"/>
<dbReference type="RefSeq" id="WP_011252825.1">
    <property type="nucleotide sequence ID" value="NC_006677.1"/>
</dbReference>
<evidence type="ECO:0000256" key="6">
    <source>
        <dbReference type="SAM" id="Phobius"/>
    </source>
</evidence>